<feature type="region of interest" description="Disordered" evidence="1">
    <location>
        <begin position="93"/>
        <end position="119"/>
    </location>
</feature>
<dbReference type="VEuPathDB" id="FungiDB:P170DRAFT_514706"/>
<evidence type="ECO:0000313" key="2">
    <source>
        <dbReference type="EMBL" id="PLB42812.1"/>
    </source>
</evidence>
<dbReference type="Proteomes" id="UP000234275">
    <property type="component" value="Unassembled WGS sequence"/>
</dbReference>
<dbReference type="EMBL" id="MSFO01000025">
    <property type="protein sequence ID" value="PLB42812.1"/>
    <property type="molecule type" value="Genomic_DNA"/>
</dbReference>
<feature type="non-terminal residue" evidence="2">
    <location>
        <position position="236"/>
    </location>
</feature>
<accession>A0A2I2FQ90</accession>
<dbReference type="OrthoDB" id="4320931at2759"/>
<keyword evidence="3" id="KW-1185">Reference proteome</keyword>
<dbReference type="RefSeq" id="XP_024698114.1">
    <property type="nucleotide sequence ID" value="XM_024855242.1"/>
</dbReference>
<reference evidence="2 3" key="1">
    <citation type="submission" date="2016-12" db="EMBL/GenBank/DDBJ databases">
        <title>The genomes of Aspergillus section Nigri reveals drivers in fungal speciation.</title>
        <authorList>
            <consortium name="DOE Joint Genome Institute"/>
            <person name="Vesth T.C."/>
            <person name="Nybo J."/>
            <person name="Theobald S."/>
            <person name="Brandl J."/>
            <person name="Frisvad J.C."/>
            <person name="Nielsen K.F."/>
            <person name="Lyhne E.K."/>
            <person name="Kogle M.E."/>
            <person name="Kuo A."/>
            <person name="Riley R."/>
            <person name="Clum A."/>
            <person name="Nolan M."/>
            <person name="Lipzen A."/>
            <person name="Salamov A."/>
            <person name="Henrissat B."/>
            <person name="Wiebenga A."/>
            <person name="De Vries R.P."/>
            <person name="Grigoriev I.V."/>
            <person name="Mortensen U.H."/>
            <person name="Andersen M.R."/>
            <person name="Baker S.E."/>
        </authorList>
    </citation>
    <scope>NUCLEOTIDE SEQUENCE [LARGE SCALE GENOMIC DNA]</scope>
    <source>
        <strain evidence="2 3">IBT 23096</strain>
    </source>
</reference>
<protein>
    <submittedName>
        <fullName evidence="2">Uncharacterized protein</fullName>
    </submittedName>
</protein>
<dbReference type="AlphaFoldDB" id="A0A2I2FQ90"/>
<proteinExistence type="predicted"/>
<evidence type="ECO:0000256" key="1">
    <source>
        <dbReference type="SAM" id="MobiDB-lite"/>
    </source>
</evidence>
<gene>
    <name evidence="2" type="ORF">P170DRAFT_514706</name>
</gene>
<evidence type="ECO:0000313" key="3">
    <source>
        <dbReference type="Proteomes" id="UP000234275"/>
    </source>
</evidence>
<comment type="caution">
    <text evidence="2">The sequence shown here is derived from an EMBL/GenBank/DDBJ whole genome shotgun (WGS) entry which is preliminary data.</text>
</comment>
<organism evidence="2 3">
    <name type="scientific">Aspergillus steynii IBT 23096</name>
    <dbReference type="NCBI Taxonomy" id="1392250"/>
    <lineage>
        <taxon>Eukaryota</taxon>
        <taxon>Fungi</taxon>
        <taxon>Dikarya</taxon>
        <taxon>Ascomycota</taxon>
        <taxon>Pezizomycotina</taxon>
        <taxon>Eurotiomycetes</taxon>
        <taxon>Eurotiomycetidae</taxon>
        <taxon>Eurotiales</taxon>
        <taxon>Aspergillaceae</taxon>
        <taxon>Aspergillus</taxon>
        <taxon>Aspergillus subgen. Circumdati</taxon>
    </lineage>
</organism>
<name>A0A2I2FQ90_9EURO</name>
<sequence>MIPHVTIGLAATVGRGVHPDQLAAQTSWPDQLAGWPKRLSTLSARVGGKFGWPTLYGKSDRRTGHPILKPSPPATFGHLNVCAHDVCPSEAGGTTWKGGQLDSRKHPSRGTFRGVPDGLPSTSSLLDRLPLHGSQRLGPSGLARVVGAVYRWRPLHCGQRRPKPGCPAPGADGVSAVRRRVRGAGPLTRGPYAAAWQRPQGRPAGVLRADRLLEGYTVWAIGWSHVCRRYAGGVAV</sequence>
<dbReference type="GeneID" id="36562948"/>